<dbReference type="EMBL" id="SCFB01000020">
    <property type="protein sequence ID" value="RZI45259.1"/>
    <property type="molecule type" value="Genomic_DNA"/>
</dbReference>
<keyword evidence="2" id="KW-1185">Reference proteome</keyword>
<organism evidence="1 2">
    <name type="scientific">Candidatus Finniella inopinata</name>
    <dbReference type="NCBI Taxonomy" id="1696036"/>
    <lineage>
        <taxon>Bacteria</taxon>
        <taxon>Pseudomonadati</taxon>
        <taxon>Pseudomonadota</taxon>
        <taxon>Alphaproteobacteria</taxon>
        <taxon>Holosporales</taxon>
        <taxon>Candidatus Paracaedibacteraceae</taxon>
        <taxon>Candidatus Finniella</taxon>
    </lineage>
</organism>
<sequence>MRKFESLCLFTRGSPLKLLGVQASASATALLYETADKALILTNFISGDKDPRPIDILNRSGSYFEK</sequence>
<accession>A0A4Q7DGQ2</accession>
<name>A0A4Q7DGQ2_9PROT</name>
<evidence type="ECO:0000313" key="2">
    <source>
        <dbReference type="Proteomes" id="UP000293550"/>
    </source>
</evidence>
<proteinExistence type="predicted"/>
<reference evidence="1 2" key="1">
    <citation type="submission" date="2018-10" db="EMBL/GenBank/DDBJ databases">
        <title>An updated phylogeny of the Alphaproteobacteria reveals that the parasitic Rickettsiales and Holosporales have independent origins.</title>
        <authorList>
            <person name="Munoz-Gomez S.A."/>
            <person name="Hess S."/>
            <person name="Burger G."/>
            <person name="Lang B.F."/>
            <person name="Susko E."/>
            <person name="Slamovits C.H."/>
            <person name="Roger A.J."/>
        </authorList>
    </citation>
    <scope>NUCLEOTIDE SEQUENCE [LARGE SCALE GENOMIC DNA]</scope>
    <source>
        <strain evidence="1">HOLO01</strain>
    </source>
</reference>
<dbReference type="Proteomes" id="UP000293550">
    <property type="component" value="Unassembled WGS sequence"/>
</dbReference>
<dbReference type="RefSeq" id="WP_130154538.1">
    <property type="nucleotide sequence ID" value="NZ_SCFB01000020.1"/>
</dbReference>
<comment type="caution">
    <text evidence="1">The sequence shown here is derived from an EMBL/GenBank/DDBJ whole genome shotgun (WGS) entry which is preliminary data.</text>
</comment>
<gene>
    <name evidence="1" type="ORF">EQU50_07655</name>
</gene>
<dbReference type="AlphaFoldDB" id="A0A4Q7DGQ2"/>
<protein>
    <submittedName>
        <fullName evidence="1">Uncharacterized protein</fullName>
    </submittedName>
</protein>
<evidence type="ECO:0000313" key="1">
    <source>
        <dbReference type="EMBL" id="RZI45259.1"/>
    </source>
</evidence>